<feature type="transmembrane region" description="Helical" evidence="1">
    <location>
        <begin position="42"/>
        <end position="64"/>
    </location>
</feature>
<evidence type="ECO:0000313" key="2">
    <source>
        <dbReference type="EMBL" id="RBP51502.1"/>
    </source>
</evidence>
<dbReference type="EMBL" id="QNRT01000002">
    <property type="protein sequence ID" value="RBP51502.1"/>
    <property type="molecule type" value="Genomic_DNA"/>
</dbReference>
<feature type="transmembrane region" description="Helical" evidence="1">
    <location>
        <begin position="508"/>
        <end position="526"/>
    </location>
</feature>
<keyword evidence="3" id="KW-1185">Reference proteome</keyword>
<keyword evidence="1" id="KW-0812">Transmembrane</keyword>
<feature type="transmembrane region" description="Helical" evidence="1">
    <location>
        <begin position="239"/>
        <end position="259"/>
    </location>
</feature>
<name>A0A395JL57_9GAMM</name>
<gene>
    <name evidence="2" type="ORF">DFR28_102932</name>
</gene>
<feature type="transmembrane region" description="Helical" evidence="1">
    <location>
        <begin position="271"/>
        <end position="294"/>
    </location>
</feature>
<feature type="transmembrane region" description="Helical" evidence="1">
    <location>
        <begin position="214"/>
        <end position="233"/>
    </location>
</feature>
<proteinExistence type="predicted"/>
<feature type="transmembrane region" description="Helical" evidence="1">
    <location>
        <begin position="12"/>
        <end position="30"/>
    </location>
</feature>
<feature type="transmembrane region" description="Helical" evidence="1">
    <location>
        <begin position="476"/>
        <end position="496"/>
    </location>
</feature>
<comment type="caution">
    <text evidence="2">The sequence shown here is derived from an EMBL/GenBank/DDBJ whole genome shotgun (WGS) entry which is preliminary data.</text>
</comment>
<evidence type="ECO:0000256" key="1">
    <source>
        <dbReference type="SAM" id="Phobius"/>
    </source>
</evidence>
<keyword evidence="1" id="KW-1133">Transmembrane helix</keyword>
<keyword evidence="1" id="KW-0472">Membrane</keyword>
<feature type="transmembrane region" description="Helical" evidence="1">
    <location>
        <begin position="452"/>
        <end position="469"/>
    </location>
</feature>
<dbReference type="AlphaFoldDB" id="A0A395JL57"/>
<dbReference type="Proteomes" id="UP000253083">
    <property type="component" value="Unassembled WGS sequence"/>
</dbReference>
<reference evidence="2 3" key="1">
    <citation type="submission" date="2018-06" db="EMBL/GenBank/DDBJ databases">
        <title>Genomic Encyclopedia of Type Strains, Phase IV (KMG-IV): sequencing the most valuable type-strain genomes for metagenomic binning, comparative biology and taxonomic classification.</title>
        <authorList>
            <person name="Goeker M."/>
        </authorList>
    </citation>
    <scope>NUCLEOTIDE SEQUENCE [LARGE SCALE GENOMIC DNA]</scope>
    <source>
        <strain evidence="2 3">DSM 24032</strain>
    </source>
</reference>
<dbReference type="InParanoid" id="A0A395JL57"/>
<dbReference type="RefSeq" id="WP_147251000.1">
    <property type="nucleotide sequence ID" value="NZ_QNRT01000002.1"/>
</dbReference>
<organism evidence="2 3">
    <name type="scientific">Arenicella xantha</name>
    <dbReference type="NCBI Taxonomy" id="644221"/>
    <lineage>
        <taxon>Bacteria</taxon>
        <taxon>Pseudomonadati</taxon>
        <taxon>Pseudomonadota</taxon>
        <taxon>Gammaproteobacteria</taxon>
        <taxon>Arenicellales</taxon>
        <taxon>Arenicellaceae</taxon>
        <taxon>Arenicella</taxon>
    </lineage>
</organism>
<feature type="transmembrane region" description="Helical" evidence="1">
    <location>
        <begin position="102"/>
        <end position="124"/>
    </location>
</feature>
<accession>A0A395JL57</accession>
<feature type="transmembrane region" description="Helical" evidence="1">
    <location>
        <begin position="391"/>
        <end position="414"/>
    </location>
</feature>
<feature type="transmembrane region" description="Helical" evidence="1">
    <location>
        <begin position="364"/>
        <end position="384"/>
    </location>
</feature>
<evidence type="ECO:0000313" key="3">
    <source>
        <dbReference type="Proteomes" id="UP000253083"/>
    </source>
</evidence>
<feature type="transmembrane region" description="Helical" evidence="1">
    <location>
        <begin position="182"/>
        <end position="202"/>
    </location>
</feature>
<protein>
    <submittedName>
        <fullName evidence="2">Uncharacterized protein</fullName>
    </submittedName>
</protein>
<feature type="transmembrane region" description="Helical" evidence="1">
    <location>
        <begin position="70"/>
        <end position="90"/>
    </location>
</feature>
<feature type="transmembrane region" description="Helical" evidence="1">
    <location>
        <begin position="300"/>
        <end position="320"/>
    </location>
</feature>
<feature type="transmembrane region" description="Helical" evidence="1">
    <location>
        <begin position="332"/>
        <end position="352"/>
    </location>
</feature>
<sequence length="537" mass="60923">MPIFYHLQAHIWIFYLFFVNGFLLTLIFAGSNQEILRLTRTFEAKVIASFALSLGVNGVVLAVFDLLDLSWEYVILLLSIISVLLALYIWKRNLLSNYVFRVGGIQAVIYILVGLVIFYNGALIEQISDAWWHMSLANKMALASSYTLEQGHLNSVSTRWYPPLWHANLALATKLSGEGLPVLWNAATVWLAVLKLMAYYLFALGLTSKKRIAVLSVFLFVLIPGMGVSYLRVSAWPSHVAYIFMFSLLFIIFELFNSFQRPDTGNVFKQVVSLLLNHATSIVVIILLATLIIFSHQLELLWVALSIVFYALATEIRQTLCSVDRELESEVLRLICRATMVCVVLIGFWLMYANSSSWRENTDVLFAYLGVMIIAVLIFLVSFSRFQKVNLFMLSASLVAVVFSIDYTHVYSLFDATASLPKRHYAELPLLSVGWFGGHLVVPGWHLQLRSAMLYSGVVALPLSCFLAYRLRNRAALFLAGNAVFAVLFCVSPYLYQWFYDATDYHSPWRISILIFTPIIFSLAIIESRRLFAMSKD</sequence>